<sequence>MGEQQRRHVRRTTTTTAAAGVFAALVLLVTGCASLPVGGPATDPTDAAAPRRTAPASPRPTASPTPTPTATTPPVAELVGVTLDAGDVGEGAPATVSGTGPSDVAFHVRGDFAVVMDLDCSRCTGTATVTAPGRMTPFGEATAPLRASFLTGVMQADPAEQMLIVQADGPWSMTMRSWNDLTTVSGPQSGTGPAVLFFSDDVAHVQVDYTPADGDDRFAARVFTTSDRTRLFGDTEAFSDTFDADLPGVVAISTNGSWSVRPTP</sequence>
<evidence type="ECO:0000313" key="2">
    <source>
        <dbReference type="Proteomes" id="UP000681794"/>
    </source>
</evidence>
<accession>A0ACD1E519</accession>
<proteinExistence type="predicted"/>
<protein>
    <submittedName>
        <fullName evidence="1">Uncharacterized protein</fullName>
    </submittedName>
</protein>
<reference evidence="1" key="1">
    <citation type="submission" date="2021-06" db="EMBL/GenBank/DDBJ databases">
        <authorList>
            <person name="Ellington A.J."/>
            <person name="Bryan N.C."/>
            <person name="Christner B.C."/>
            <person name="Reisch C.R."/>
        </authorList>
    </citation>
    <scope>NUCLEOTIDE SEQUENCE</scope>
    <source>
        <strain evidence="1">L6-1</strain>
    </source>
</reference>
<dbReference type="Proteomes" id="UP000681794">
    <property type="component" value="Chromosome"/>
</dbReference>
<name>A0ACD1E519_9MICO</name>
<keyword evidence="2" id="KW-1185">Reference proteome</keyword>
<organism evidence="1 2">
    <name type="scientific">Curtobacterium aetherium</name>
    <dbReference type="NCBI Taxonomy" id="2841594"/>
    <lineage>
        <taxon>Bacteria</taxon>
        <taxon>Bacillati</taxon>
        <taxon>Actinomycetota</taxon>
        <taxon>Actinomycetes</taxon>
        <taxon>Micrococcales</taxon>
        <taxon>Microbacteriaceae</taxon>
        <taxon>Curtobacterium</taxon>
    </lineage>
</organism>
<dbReference type="EMBL" id="CP076544">
    <property type="protein sequence ID" value="QWS33878.1"/>
    <property type="molecule type" value="Genomic_DNA"/>
</dbReference>
<evidence type="ECO:0000313" key="1">
    <source>
        <dbReference type="EMBL" id="QWS33878.1"/>
    </source>
</evidence>
<gene>
    <name evidence="1" type="ORF">KM842_01305</name>
</gene>